<feature type="transmembrane region" description="Helical" evidence="1">
    <location>
        <begin position="31"/>
        <end position="51"/>
    </location>
</feature>
<keyword evidence="1" id="KW-0812">Transmembrane</keyword>
<dbReference type="AlphaFoldDB" id="A0A3D6BTS7"/>
<accession>A0A3D6BTS7</accession>
<evidence type="ECO:0000313" key="2">
    <source>
        <dbReference type="EMBL" id="HCY82650.1"/>
    </source>
</evidence>
<protein>
    <recommendedName>
        <fullName evidence="4">DUF485 domain-containing protein</fullName>
    </recommendedName>
</protein>
<gene>
    <name evidence="2" type="ORF">DHV22_14190</name>
</gene>
<evidence type="ECO:0000256" key="1">
    <source>
        <dbReference type="SAM" id="Phobius"/>
    </source>
</evidence>
<name>A0A3D6BTS7_9FLAO</name>
<reference evidence="2 3" key="1">
    <citation type="journal article" date="2018" name="Nat. Biotechnol.">
        <title>A standardized bacterial taxonomy based on genome phylogeny substantially revises the tree of life.</title>
        <authorList>
            <person name="Parks D.H."/>
            <person name="Chuvochina M."/>
            <person name="Waite D.W."/>
            <person name="Rinke C."/>
            <person name="Skarshewski A."/>
            <person name="Chaumeil P.A."/>
            <person name="Hugenholtz P."/>
        </authorList>
    </citation>
    <scope>NUCLEOTIDE SEQUENCE [LARGE SCALE GENOMIC DNA]</scope>
    <source>
        <strain evidence="2">UBA10227</strain>
    </source>
</reference>
<comment type="caution">
    <text evidence="2">The sequence shown here is derived from an EMBL/GenBank/DDBJ whole genome shotgun (WGS) entry which is preliminary data.</text>
</comment>
<keyword evidence="1" id="KW-0472">Membrane</keyword>
<evidence type="ECO:0000313" key="3">
    <source>
        <dbReference type="Proteomes" id="UP000263268"/>
    </source>
</evidence>
<organism evidence="2 3">
    <name type="scientific">Xanthomarina gelatinilytica</name>
    <dbReference type="NCBI Taxonomy" id="1137281"/>
    <lineage>
        <taxon>Bacteria</taxon>
        <taxon>Pseudomonadati</taxon>
        <taxon>Bacteroidota</taxon>
        <taxon>Flavobacteriia</taxon>
        <taxon>Flavobacteriales</taxon>
        <taxon>Flavobacteriaceae</taxon>
        <taxon>Xanthomarina</taxon>
    </lineage>
</organism>
<evidence type="ECO:0008006" key="4">
    <source>
        <dbReference type="Google" id="ProtNLM"/>
    </source>
</evidence>
<sequence>MNHIDMAKRNYKETIIEFTKRRTHFLMVQKWGMVLSGIFMFTVIPITLKIVKGKDFFAGESNNLLWFIPIALIAFFFFARWGYGCYVKIIADAQDILKELED</sequence>
<dbReference type="EMBL" id="DPRK01000223">
    <property type="protein sequence ID" value="HCY82650.1"/>
    <property type="molecule type" value="Genomic_DNA"/>
</dbReference>
<feature type="transmembrane region" description="Helical" evidence="1">
    <location>
        <begin position="63"/>
        <end position="83"/>
    </location>
</feature>
<keyword evidence="1" id="KW-1133">Transmembrane helix</keyword>
<proteinExistence type="predicted"/>
<dbReference type="Proteomes" id="UP000263268">
    <property type="component" value="Unassembled WGS sequence"/>
</dbReference>